<dbReference type="AlphaFoldDB" id="A0A9P6M7N5"/>
<evidence type="ECO:0000313" key="2">
    <source>
        <dbReference type="Proteomes" id="UP000749646"/>
    </source>
</evidence>
<feature type="non-terminal residue" evidence="1">
    <location>
        <position position="1"/>
    </location>
</feature>
<keyword evidence="2" id="KW-1185">Reference proteome</keyword>
<dbReference type="Proteomes" id="UP000749646">
    <property type="component" value="Unassembled WGS sequence"/>
</dbReference>
<dbReference type="EMBL" id="JAAAHW010005280">
    <property type="protein sequence ID" value="KAF9969246.1"/>
    <property type="molecule type" value="Genomic_DNA"/>
</dbReference>
<feature type="non-terminal residue" evidence="1">
    <location>
        <position position="204"/>
    </location>
</feature>
<name>A0A9P6M7N5_9FUNG</name>
<sequence>SDNSDVKASVNMFLSHDGAAKIVKQWGKRLVRTSNDVHFVEVITDILVSRVHTELNRLAQDESLRYPASRITQSAISSFSLEYINDRLCEAAPFLKRTLEGVSSANPRAIDDIPAFVSTMGAMILFLKSQQSNYLQMTIGVYLYSQGCSKSLVSVLSKIGLSVSQMTIHNALRTLTSDTVSQARVAILNHPWILLYDNINIANR</sequence>
<organism evidence="1 2">
    <name type="scientific">Modicella reniformis</name>
    <dbReference type="NCBI Taxonomy" id="1440133"/>
    <lineage>
        <taxon>Eukaryota</taxon>
        <taxon>Fungi</taxon>
        <taxon>Fungi incertae sedis</taxon>
        <taxon>Mucoromycota</taxon>
        <taxon>Mortierellomycotina</taxon>
        <taxon>Mortierellomycetes</taxon>
        <taxon>Mortierellales</taxon>
        <taxon>Mortierellaceae</taxon>
        <taxon>Modicella</taxon>
    </lineage>
</organism>
<reference evidence="1" key="1">
    <citation type="journal article" date="2020" name="Fungal Divers.">
        <title>Resolving the Mortierellaceae phylogeny through synthesis of multi-gene phylogenetics and phylogenomics.</title>
        <authorList>
            <person name="Vandepol N."/>
            <person name="Liber J."/>
            <person name="Desiro A."/>
            <person name="Na H."/>
            <person name="Kennedy M."/>
            <person name="Barry K."/>
            <person name="Grigoriev I.V."/>
            <person name="Miller A.N."/>
            <person name="O'Donnell K."/>
            <person name="Stajich J.E."/>
            <person name="Bonito G."/>
        </authorList>
    </citation>
    <scope>NUCLEOTIDE SEQUENCE</scope>
    <source>
        <strain evidence="1">MES-2147</strain>
    </source>
</reference>
<gene>
    <name evidence="1" type="ORF">BGZ65_012118</name>
</gene>
<proteinExistence type="predicted"/>
<evidence type="ECO:0000313" key="1">
    <source>
        <dbReference type="EMBL" id="KAF9969246.1"/>
    </source>
</evidence>
<accession>A0A9P6M7N5</accession>
<protein>
    <submittedName>
        <fullName evidence="1">Uncharacterized protein</fullName>
    </submittedName>
</protein>
<comment type="caution">
    <text evidence="1">The sequence shown here is derived from an EMBL/GenBank/DDBJ whole genome shotgun (WGS) entry which is preliminary data.</text>
</comment>
<dbReference type="OrthoDB" id="4743193at2759"/>